<dbReference type="InterPro" id="IPR021858">
    <property type="entry name" value="Fun_TF"/>
</dbReference>
<evidence type="ECO:0000256" key="2">
    <source>
        <dbReference type="ARBA" id="ARBA00022833"/>
    </source>
</evidence>
<sequence>MALDLTAEEEHGFAFFRENTVYEIQGAFRSSLWEQLILQLSHQEPAILHAVIAVGVVHRDQSNTQVARRSAFFHGLDKRQAEGLRQYVKAIEFLRQRIDDVREPGDEKANDVAMICCLLFVCLELLWGKSIAAMNHLGTGLKILTSHGSQTLGQQKTLKLKPASERLVDQLSGSFARLDFESTMFGQRAPHLHVLPAGSVDRDIHLPPYFESVFEARRYMDILSNGMLRFRGKLLEIASQSPPATPLEALSRYLWDHASTRSIDLTDHPFVFLELGALRDSLAIWSSAFENLKNRLGMQSDHARSLILLELQHFYAYILLSTCQTTKEIVCDTFNESFYRVIQVSRQYLDLQSARGGAVPVFALDSGIIPALYLTAYKCRCPRIRREAISLMVQAPCQEGMWDGKMIAKFMTKVVELEEGRAGRFVLESFDVEEAARCSDILVLFHSEKVGWGRLVCARYRHESDGELVIWEEHFKMLAE</sequence>
<evidence type="ECO:0000313" key="7">
    <source>
        <dbReference type="EMBL" id="KAG4417210.1"/>
    </source>
</evidence>
<dbReference type="Proteomes" id="UP000664132">
    <property type="component" value="Unassembled WGS sequence"/>
</dbReference>
<dbReference type="EMBL" id="JAFJYH010000161">
    <property type="protein sequence ID" value="KAG4417210.1"/>
    <property type="molecule type" value="Genomic_DNA"/>
</dbReference>
<evidence type="ECO:0000256" key="4">
    <source>
        <dbReference type="ARBA" id="ARBA00023125"/>
    </source>
</evidence>
<reference evidence="7" key="1">
    <citation type="submission" date="2021-02" db="EMBL/GenBank/DDBJ databases">
        <title>Genome sequence Cadophora malorum strain M34.</title>
        <authorList>
            <person name="Stefanovic E."/>
            <person name="Vu D."/>
            <person name="Scully C."/>
            <person name="Dijksterhuis J."/>
            <person name="Roader J."/>
            <person name="Houbraken J."/>
        </authorList>
    </citation>
    <scope>NUCLEOTIDE SEQUENCE</scope>
    <source>
        <strain evidence="7">M34</strain>
    </source>
</reference>
<dbReference type="InterPro" id="IPR052360">
    <property type="entry name" value="Transcr_Regulatory_Proteins"/>
</dbReference>
<keyword evidence="3" id="KW-0805">Transcription regulation</keyword>
<keyword evidence="8" id="KW-1185">Reference proteome</keyword>
<proteinExistence type="predicted"/>
<dbReference type="OrthoDB" id="2593732at2759"/>
<dbReference type="GO" id="GO:0003677">
    <property type="term" value="F:DNA binding"/>
    <property type="evidence" value="ECO:0007669"/>
    <property type="project" value="UniProtKB-KW"/>
</dbReference>
<keyword evidence="6" id="KW-0539">Nucleus</keyword>
<keyword evidence="1" id="KW-0479">Metal-binding</keyword>
<keyword evidence="4" id="KW-0238">DNA-binding</keyword>
<evidence type="ECO:0000313" key="8">
    <source>
        <dbReference type="Proteomes" id="UP000664132"/>
    </source>
</evidence>
<dbReference type="PANTHER" id="PTHR36206:SF12">
    <property type="entry name" value="ASPERCRYPTIN BIOSYNTHESIS CLUSTER-SPECIFIC TRANSCRIPTION REGULATOR ATNN-RELATED"/>
    <property type="match status" value="1"/>
</dbReference>
<name>A0A8H7T956_9HELO</name>
<evidence type="ECO:0000256" key="6">
    <source>
        <dbReference type="ARBA" id="ARBA00023242"/>
    </source>
</evidence>
<dbReference type="Pfam" id="PF11951">
    <property type="entry name" value="Fungal_trans_2"/>
    <property type="match status" value="1"/>
</dbReference>
<accession>A0A8H7T956</accession>
<dbReference type="AlphaFoldDB" id="A0A8H7T956"/>
<keyword evidence="5" id="KW-0804">Transcription</keyword>
<dbReference type="PANTHER" id="PTHR36206">
    <property type="entry name" value="ASPERCRYPTIN BIOSYNTHESIS CLUSTER-SPECIFIC TRANSCRIPTION REGULATOR ATNN-RELATED"/>
    <property type="match status" value="1"/>
</dbReference>
<organism evidence="7 8">
    <name type="scientific">Cadophora malorum</name>
    <dbReference type="NCBI Taxonomy" id="108018"/>
    <lineage>
        <taxon>Eukaryota</taxon>
        <taxon>Fungi</taxon>
        <taxon>Dikarya</taxon>
        <taxon>Ascomycota</taxon>
        <taxon>Pezizomycotina</taxon>
        <taxon>Leotiomycetes</taxon>
        <taxon>Helotiales</taxon>
        <taxon>Ploettnerulaceae</taxon>
        <taxon>Cadophora</taxon>
    </lineage>
</organism>
<dbReference type="GO" id="GO:0046872">
    <property type="term" value="F:metal ion binding"/>
    <property type="evidence" value="ECO:0007669"/>
    <property type="project" value="UniProtKB-KW"/>
</dbReference>
<gene>
    <name evidence="7" type="ORF">IFR04_009659</name>
</gene>
<evidence type="ECO:0000256" key="3">
    <source>
        <dbReference type="ARBA" id="ARBA00023015"/>
    </source>
</evidence>
<comment type="caution">
    <text evidence="7">The sequence shown here is derived from an EMBL/GenBank/DDBJ whole genome shotgun (WGS) entry which is preliminary data.</text>
</comment>
<protein>
    <recommendedName>
        <fullName evidence="9">C6 zinc finger domain protein</fullName>
    </recommendedName>
</protein>
<keyword evidence="2" id="KW-0862">Zinc</keyword>
<evidence type="ECO:0000256" key="5">
    <source>
        <dbReference type="ARBA" id="ARBA00023163"/>
    </source>
</evidence>
<evidence type="ECO:0008006" key="9">
    <source>
        <dbReference type="Google" id="ProtNLM"/>
    </source>
</evidence>
<evidence type="ECO:0000256" key="1">
    <source>
        <dbReference type="ARBA" id="ARBA00022723"/>
    </source>
</evidence>